<comment type="similarity">
    <text evidence="1 4">Belongs to the D-isomer specific 2-hydroxyacid dehydrogenase family.</text>
</comment>
<evidence type="ECO:0000313" key="7">
    <source>
        <dbReference type="EMBL" id="KKU54920.1"/>
    </source>
</evidence>
<dbReference type="GO" id="GO:0016618">
    <property type="term" value="F:hydroxypyruvate reductase [NAD(P)H] activity"/>
    <property type="evidence" value="ECO:0007669"/>
    <property type="project" value="TreeGrafter"/>
</dbReference>
<dbReference type="Gene3D" id="3.40.50.720">
    <property type="entry name" value="NAD(P)-binding Rossmann-like Domain"/>
    <property type="match status" value="2"/>
</dbReference>
<dbReference type="InterPro" id="IPR050223">
    <property type="entry name" value="D-isomer_2-hydroxyacid_DH"/>
</dbReference>
<evidence type="ECO:0000256" key="4">
    <source>
        <dbReference type="RuleBase" id="RU003719"/>
    </source>
</evidence>
<dbReference type="Pfam" id="PF00389">
    <property type="entry name" value="2-Hacid_dh"/>
    <property type="match status" value="1"/>
</dbReference>
<feature type="domain" description="D-isomer specific 2-hydroxyacid dehydrogenase catalytic" evidence="5">
    <location>
        <begin position="15"/>
        <end position="320"/>
    </location>
</feature>
<dbReference type="EMBL" id="LCNM01000030">
    <property type="protein sequence ID" value="KKU54920.1"/>
    <property type="molecule type" value="Genomic_DNA"/>
</dbReference>
<dbReference type="InterPro" id="IPR006139">
    <property type="entry name" value="D-isomer_2_OHA_DH_cat_dom"/>
</dbReference>
<dbReference type="InterPro" id="IPR036291">
    <property type="entry name" value="NAD(P)-bd_dom_sf"/>
</dbReference>
<dbReference type="GO" id="GO:0030267">
    <property type="term" value="F:glyoxylate reductase (NADPH) activity"/>
    <property type="evidence" value="ECO:0007669"/>
    <property type="project" value="TreeGrafter"/>
</dbReference>
<protein>
    <submittedName>
        <fullName evidence="7">Glyoxylate reductase</fullName>
    </submittedName>
</protein>
<feature type="domain" description="D-isomer specific 2-hydroxyacid dehydrogenase NAD-binding" evidence="6">
    <location>
        <begin position="115"/>
        <end position="288"/>
    </location>
</feature>
<name>A0A0G1UB70_9BACT</name>
<keyword evidence="2 4" id="KW-0560">Oxidoreductase</keyword>
<dbReference type="GO" id="GO:0051287">
    <property type="term" value="F:NAD binding"/>
    <property type="evidence" value="ECO:0007669"/>
    <property type="project" value="InterPro"/>
</dbReference>
<accession>A0A0G1UB70</accession>
<dbReference type="CDD" id="cd05301">
    <property type="entry name" value="GDH"/>
    <property type="match status" value="1"/>
</dbReference>
<dbReference type="AlphaFoldDB" id="A0A0G1UB70"/>
<dbReference type="PROSITE" id="PS00671">
    <property type="entry name" value="D_2_HYDROXYACID_DH_3"/>
    <property type="match status" value="1"/>
</dbReference>
<evidence type="ECO:0000256" key="3">
    <source>
        <dbReference type="ARBA" id="ARBA00023027"/>
    </source>
</evidence>
<evidence type="ECO:0000313" key="8">
    <source>
        <dbReference type="Proteomes" id="UP000034607"/>
    </source>
</evidence>
<gene>
    <name evidence="7" type="ORF">UX78_C0030G0011</name>
</gene>
<dbReference type="InterPro" id="IPR029752">
    <property type="entry name" value="D-isomer_DH_CS1"/>
</dbReference>
<dbReference type="FunFam" id="3.40.50.720:FF:000203">
    <property type="entry name" value="D-3-phosphoglycerate dehydrogenase (SerA)"/>
    <property type="match status" value="1"/>
</dbReference>
<organism evidence="7 8">
    <name type="scientific">Candidatus Amesbacteria bacterium GW2011_GWA2_47_11</name>
    <dbReference type="NCBI Taxonomy" id="1618357"/>
    <lineage>
        <taxon>Bacteria</taxon>
        <taxon>Candidatus Amesiibacteriota</taxon>
    </lineage>
</organism>
<dbReference type="PROSITE" id="PS00065">
    <property type="entry name" value="D_2_HYDROXYACID_DH_1"/>
    <property type="match status" value="1"/>
</dbReference>
<evidence type="ECO:0000259" key="6">
    <source>
        <dbReference type="Pfam" id="PF02826"/>
    </source>
</evidence>
<dbReference type="SUPFAM" id="SSF51735">
    <property type="entry name" value="NAD(P)-binding Rossmann-fold domains"/>
    <property type="match status" value="1"/>
</dbReference>
<reference evidence="7 8" key="1">
    <citation type="journal article" date="2015" name="Nature">
        <title>rRNA introns, odd ribosomes, and small enigmatic genomes across a large radiation of phyla.</title>
        <authorList>
            <person name="Brown C.T."/>
            <person name="Hug L.A."/>
            <person name="Thomas B.C."/>
            <person name="Sharon I."/>
            <person name="Castelle C.J."/>
            <person name="Singh A."/>
            <person name="Wilkins M.J."/>
            <person name="Williams K.H."/>
            <person name="Banfield J.F."/>
        </authorList>
    </citation>
    <scope>NUCLEOTIDE SEQUENCE [LARGE SCALE GENOMIC DNA]</scope>
</reference>
<proteinExistence type="inferred from homology"/>
<dbReference type="PATRIC" id="fig|1618357.3.peg.1015"/>
<dbReference type="Proteomes" id="UP000034607">
    <property type="component" value="Unassembled WGS sequence"/>
</dbReference>
<evidence type="ECO:0000256" key="2">
    <source>
        <dbReference type="ARBA" id="ARBA00023002"/>
    </source>
</evidence>
<keyword evidence="3" id="KW-0520">NAD</keyword>
<dbReference type="PROSITE" id="PS00670">
    <property type="entry name" value="D_2_HYDROXYACID_DH_2"/>
    <property type="match status" value="1"/>
</dbReference>
<comment type="caution">
    <text evidence="7">The sequence shown here is derived from an EMBL/GenBank/DDBJ whole genome shotgun (WGS) entry which is preliminary data.</text>
</comment>
<evidence type="ECO:0000256" key="1">
    <source>
        <dbReference type="ARBA" id="ARBA00005854"/>
    </source>
</evidence>
<sequence length="322" mass="35497">MRIFVARKIPFWEEVSKPLVDAGHEVVVYPNHKQIERKEIEIEIEKGYDGLLTLLTEKVDEELLVHDKKGQLKVIANYAVGFDNIDLEACKKRSIAVTNTPCNEVNESVAGLAWTLMLALSRRLPEASEFMRNAAYRGWDPDIFVGRDMKGKTLGIVGMGRIGGMVARRAAGFEMKVVYFNRTAVAGATEGYIPKMEELLAQSDFVSLHVPLTSETRHMINGKNLSLFKRTAILVNTARGSIVDEAEVGEALRAGVIAGYGADVFENEPDPHPELLMMENVLLTPHIASATEGARKRMGELAVLNLVEGLAGRTPPNLVNSE</sequence>
<dbReference type="PANTHER" id="PTHR10996">
    <property type="entry name" value="2-HYDROXYACID DEHYDROGENASE-RELATED"/>
    <property type="match status" value="1"/>
</dbReference>
<dbReference type="SUPFAM" id="SSF52283">
    <property type="entry name" value="Formate/glycerate dehydrogenase catalytic domain-like"/>
    <property type="match status" value="1"/>
</dbReference>
<dbReference type="InterPro" id="IPR029753">
    <property type="entry name" value="D-isomer_DH_CS"/>
</dbReference>
<dbReference type="InterPro" id="IPR006140">
    <property type="entry name" value="D-isomer_DH_NAD-bd"/>
</dbReference>
<dbReference type="Pfam" id="PF02826">
    <property type="entry name" value="2-Hacid_dh_C"/>
    <property type="match status" value="1"/>
</dbReference>
<dbReference type="PANTHER" id="PTHR10996:SF178">
    <property type="entry name" value="2-HYDROXYACID DEHYDROGENASE YGL185C-RELATED"/>
    <property type="match status" value="1"/>
</dbReference>
<evidence type="ECO:0000259" key="5">
    <source>
        <dbReference type="Pfam" id="PF00389"/>
    </source>
</evidence>
<dbReference type="GO" id="GO:0005829">
    <property type="term" value="C:cytosol"/>
    <property type="evidence" value="ECO:0007669"/>
    <property type="project" value="TreeGrafter"/>
</dbReference>